<evidence type="ECO:0000313" key="8">
    <source>
        <dbReference type="Proteomes" id="UP000222542"/>
    </source>
</evidence>
<keyword evidence="8" id="KW-1185">Reference proteome</keyword>
<dbReference type="SMART" id="SM00451">
    <property type="entry name" value="ZnF_U1"/>
    <property type="match status" value="1"/>
</dbReference>
<dbReference type="STRING" id="4072.A0A2G3A2D4"/>
<evidence type="ECO:0000256" key="3">
    <source>
        <dbReference type="ARBA" id="ARBA00022833"/>
    </source>
</evidence>
<accession>A0A2G3A2D4</accession>
<name>A0A2G3A2D4_CAPAN</name>
<keyword evidence="3" id="KW-0862">Zinc</keyword>
<feature type="region of interest" description="Disordered" evidence="5">
    <location>
        <begin position="277"/>
        <end position="303"/>
    </location>
</feature>
<feature type="compositionally biased region" description="Polar residues" evidence="5">
    <location>
        <begin position="549"/>
        <end position="565"/>
    </location>
</feature>
<evidence type="ECO:0000313" key="7">
    <source>
        <dbReference type="EMBL" id="PHT88341.1"/>
    </source>
</evidence>
<dbReference type="InterPro" id="IPR036236">
    <property type="entry name" value="Znf_C2H2_sf"/>
</dbReference>
<evidence type="ECO:0000256" key="1">
    <source>
        <dbReference type="ARBA" id="ARBA00022723"/>
    </source>
</evidence>
<feature type="compositionally biased region" description="Acidic residues" evidence="5">
    <location>
        <begin position="389"/>
        <end position="406"/>
    </location>
</feature>
<protein>
    <recommendedName>
        <fullName evidence="6">C2H2-type domain-containing protein</fullName>
    </recommendedName>
</protein>
<feature type="domain" description="C2H2-type" evidence="6">
    <location>
        <begin position="619"/>
        <end position="648"/>
    </location>
</feature>
<feature type="compositionally biased region" description="Acidic residues" evidence="5">
    <location>
        <begin position="418"/>
        <end position="435"/>
    </location>
</feature>
<dbReference type="Pfam" id="PF12171">
    <property type="entry name" value="zf-C2H2_jaz"/>
    <property type="match status" value="1"/>
</dbReference>
<gene>
    <name evidence="7" type="ORF">T459_10447</name>
</gene>
<dbReference type="Proteomes" id="UP000222542">
    <property type="component" value="Unassembled WGS sequence"/>
</dbReference>
<feature type="compositionally biased region" description="Basic residues" evidence="5">
    <location>
        <begin position="633"/>
        <end position="649"/>
    </location>
</feature>
<sequence>MDVLTRSIQGEVPWCMLFEDDVVLIDETRGCVNEKLEEDEVVVRLDAQDVCKRDSFKYLGSLIQENGEIDEDVSNRIRASWMKWRLASGVLYDRKMCGFTRGNRVRNEIVREKVGVASVEDKMREGRLRCFGHVMRRGKDSPVRRCERLALDDFRRSRGKGFYKVYGDLFEKIYQNELNFARKLGTEFPKEAPLMGNLESPYAQVTAFYSYWFGFVTVMDFCWVDQYDVMAGPNRKSRRVMEDENKKLRKKARREYNETVRGLAEFVKKRDKRVIDMQMKRNEEMEKKKEEERKRKKELEREKAERAKKYVEPEWSKAEELEDDGIEEESDEDEKKKVDGKELYCVVCSKKFKSEKQWKNHEQSKKHKEKVAALREAFDDEDDEYAELAELVEDGASEDIDDGVDELAERLESSTLIQEDEREDDEVQSSEEDETTNYQSGSNLKRAVDELGLDDDDEASVLEAMISGRKSRKNAGSGGSRQTPTKNVQGESGNDEMDFMEYNNLRSTRRNKGGRKQRNRRPQEEEEEAGGGGNSEQVQLDTEVDDNAYNDSSACQGLSSQTSAERANDHEGDDVSGDGEKVTSKGTEKKTTVKKDKVNKSKDTTKGRKQKAKSKSCSNSCDTCGEEFDSRNQLHKHLGSTGHAKLKSR</sequence>
<evidence type="ECO:0000256" key="4">
    <source>
        <dbReference type="PROSITE-ProRule" id="PRU00042"/>
    </source>
</evidence>
<dbReference type="PROSITE" id="PS50157">
    <property type="entry name" value="ZINC_FINGER_C2H2_2"/>
    <property type="match status" value="1"/>
</dbReference>
<evidence type="ECO:0000256" key="2">
    <source>
        <dbReference type="ARBA" id="ARBA00022771"/>
    </source>
</evidence>
<comment type="caution">
    <text evidence="7">The sequence shown here is derived from an EMBL/GenBank/DDBJ whole genome shotgun (WGS) entry which is preliminary data.</text>
</comment>
<feature type="region of interest" description="Disordered" evidence="5">
    <location>
        <begin position="389"/>
        <end position="621"/>
    </location>
</feature>
<dbReference type="OMA" id="DTCGEEF"/>
<reference evidence="7 8" key="2">
    <citation type="journal article" date="2017" name="Genome Biol.">
        <title>New reference genome sequences of hot pepper reveal the massive evolution of plant disease-resistance genes by retroduplication.</title>
        <authorList>
            <person name="Kim S."/>
            <person name="Park J."/>
            <person name="Yeom S.I."/>
            <person name="Kim Y.M."/>
            <person name="Seo E."/>
            <person name="Kim K.T."/>
            <person name="Kim M.S."/>
            <person name="Lee J.M."/>
            <person name="Cheong K."/>
            <person name="Shin H.S."/>
            <person name="Kim S.B."/>
            <person name="Han K."/>
            <person name="Lee J."/>
            <person name="Park M."/>
            <person name="Lee H.A."/>
            <person name="Lee H.Y."/>
            <person name="Lee Y."/>
            <person name="Oh S."/>
            <person name="Lee J.H."/>
            <person name="Choi E."/>
            <person name="Choi E."/>
            <person name="Lee S.E."/>
            <person name="Jeon J."/>
            <person name="Kim H."/>
            <person name="Choi G."/>
            <person name="Song H."/>
            <person name="Lee J."/>
            <person name="Lee S.C."/>
            <person name="Kwon J.K."/>
            <person name="Lee H.Y."/>
            <person name="Koo N."/>
            <person name="Hong Y."/>
            <person name="Kim R.W."/>
            <person name="Kang W.H."/>
            <person name="Huh J.H."/>
            <person name="Kang B.C."/>
            <person name="Yang T.J."/>
            <person name="Lee Y.H."/>
            <person name="Bennetzen J.L."/>
            <person name="Choi D."/>
        </authorList>
    </citation>
    <scope>NUCLEOTIDE SEQUENCE [LARGE SCALE GENOMIC DNA]</scope>
    <source>
        <strain evidence="8">cv. CM334</strain>
    </source>
</reference>
<dbReference type="Gramene" id="PHT88341">
    <property type="protein sequence ID" value="PHT88341"/>
    <property type="gene ID" value="T459_10447"/>
</dbReference>
<dbReference type="InterPro" id="IPR022755">
    <property type="entry name" value="Znf_C2H2_jaz"/>
</dbReference>
<feature type="compositionally biased region" description="Basic and acidic residues" evidence="5">
    <location>
        <begin position="578"/>
        <end position="606"/>
    </location>
</feature>
<dbReference type="Gene3D" id="3.30.160.60">
    <property type="entry name" value="Classic Zinc Finger"/>
    <property type="match status" value="1"/>
</dbReference>
<evidence type="ECO:0000256" key="5">
    <source>
        <dbReference type="SAM" id="MobiDB-lite"/>
    </source>
</evidence>
<feature type="region of interest" description="Disordered" evidence="5">
    <location>
        <begin position="630"/>
        <end position="649"/>
    </location>
</feature>
<dbReference type="InterPro" id="IPR003604">
    <property type="entry name" value="Matrin/U1-like-C_Znf_C2H2"/>
</dbReference>
<dbReference type="GO" id="GO:0008270">
    <property type="term" value="F:zinc ion binding"/>
    <property type="evidence" value="ECO:0007669"/>
    <property type="project" value="UniProtKB-KW"/>
</dbReference>
<dbReference type="AlphaFoldDB" id="A0A2G3A2D4"/>
<dbReference type="EMBL" id="AYRZ02000003">
    <property type="protein sequence ID" value="PHT88341.1"/>
    <property type="molecule type" value="Genomic_DNA"/>
</dbReference>
<feature type="region of interest" description="Disordered" evidence="5">
    <location>
        <begin position="317"/>
        <end position="338"/>
    </location>
</feature>
<dbReference type="Pfam" id="PF21884">
    <property type="entry name" value="ZUO1-like_ZHD"/>
    <property type="match status" value="1"/>
</dbReference>
<dbReference type="PANTHER" id="PTHR45495">
    <property type="entry name" value="DNAJ PROTEIN JJJ1 HOMOLOG"/>
    <property type="match status" value="1"/>
</dbReference>
<dbReference type="SMART" id="SM00355">
    <property type="entry name" value="ZnF_C2H2"/>
    <property type="match status" value="2"/>
</dbReference>
<keyword evidence="1" id="KW-0479">Metal-binding</keyword>
<feature type="compositionally biased region" description="Polar residues" evidence="5">
    <location>
        <begin position="480"/>
        <end position="492"/>
    </location>
</feature>
<feature type="compositionally biased region" description="Acidic residues" evidence="5">
    <location>
        <begin position="320"/>
        <end position="332"/>
    </location>
</feature>
<dbReference type="PANTHER" id="PTHR45495:SF1">
    <property type="entry name" value="DNAJ PROTEIN JJJ1 HOMOLOG"/>
    <property type="match status" value="1"/>
</dbReference>
<dbReference type="SUPFAM" id="SSF57667">
    <property type="entry name" value="beta-beta-alpha zinc fingers"/>
    <property type="match status" value="1"/>
</dbReference>
<dbReference type="InterPro" id="IPR054076">
    <property type="entry name" value="ZUO1-like_ZHD"/>
</dbReference>
<dbReference type="PROSITE" id="PS00028">
    <property type="entry name" value="ZINC_FINGER_C2H2_1"/>
    <property type="match status" value="2"/>
</dbReference>
<dbReference type="InterPro" id="IPR013087">
    <property type="entry name" value="Znf_C2H2_type"/>
</dbReference>
<dbReference type="InterPro" id="IPR044648">
    <property type="entry name" value="JJJ1_plant"/>
</dbReference>
<feature type="compositionally biased region" description="Acidic residues" evidence="5">
    <location>
        <begin position="451"/>
        <end position="460"/>
    </location>
</feature>
<feature type="compositionally biased region" description="Basic residues" evidence="5">
    <location>
        <begin position="507"/>
        <end position="520"/>
    </location>
</feature>
<reference evidence="7 8" key="1">
    <citation type="journal article" date="2014" name="Nat. Genet.">
        <title>Genome sequence of the hot pepper provides insights into the evolution of pungency in Capsicum species.</title>
        <authorList>
            <person name="Kim S."/>
            <person name="Park M."/>
            <person name="Yeom S.I."/>
            <person name="Kim Y.M."/>
            <person name="Lee J.M."/>
            <person name="Lee H.A."/>
            <person name="Seo E."/>
            <person name="Choi J."/>
            <person name="Cheong K."/>
            <person name="Kim K.T."/>
            <person name="Jung K."/>
            <person name="Lee G.W."/>
            <person name="Oh S.K."/>
            <person name="Bae C."/>
            <person name="Kim S.B."/>
            <person name="Lee H.Y."/>
            <person name="Kim S.Y."/>
            <person name="Kim M.S."/>
            <person name="Kang B.C."/>
            <person name="Jo Y.D."/>
            <person name="Yang H.B."/>
            <person name="Jeong H.J."/>
            <person name="Kang W.H."/>
            <person name="Kwon J.K."/>
            <person name="Shin C."/>
            <person name="Lim J.Y."/>
            <person name="Park J.H."/>
            <person name="Huh J.H."/>
            <person name="Kim J.S."/>
            <person name="Kim B.D."/>
            <person name="Cohen O."/>
            <person name="Paran I."/>
            <person name="Suh M.C."/>
            <person name="Lee S.B."/>
            <person name="Kim Y.K."/>
            <person name="Shin Y."/>
            <person name="Noh S.J."/>
            <person name="Park J."/>
            <person name="Seo Y.S."/>
            <person name="Kwon S.Y."/>
            <person name="Kim H.A."/>
            <person name="Park J.M."/>
            <person name="Kim H.J."/>
            <person name="Choi S.B."/>
            <person name="Bosland P.W."/>
            <person name="Reeves G."/>
            <person name="Jo S.H."/>
            <person name="Lee B.W."/>
            <person name="Cho H.T."/>
            <person name="Choi H.S."/>
            <person name="Lee M.S."/>
            <person name="Yu Y."/>
            <person name="Do Choi Y."/>
            <person name="Park B.S."/>
            <person name="van Deynze A."/>
            <person name="Ashrafi H."/>
            <person name="Hill T."/>
            <person name="Kim W.T."/>
            <person name="Pai H.S."/>
            <person name="Ahn H.K."/>
            <person name="Yeam I."/>
            <person name="Giovannoni J.J."/>
            <person name="Rose J.K."/>
            <person name="Sorensen I."/>
            <person name="Lee S.J."/>
            <person name="Kim R.W."/>
            <person name="Choi I.Y."/>
            <person name="Choi B.S."/>
            <person name="Lim J.S."/>
            <person name="Lee Y.H."/>
            <person name="Choi D."/>
        </authorList>
    </citation>
    <scope>NUCLEOTIDE SEQUENCE [LARGE SCALE GENOMIC DNA]</scope>
    <source>
        <strain evidence="8">cv. CM334</strain>
    </source>
</reference>
<evidence type="ECO:0000259" key="6">
    <source>
        <dbReference type="PROSITE" id="PS50157"/>
    </source>
</evidence>
<organism evidence="7 8">
    <name type="scientific">Capsicum annuum</name>
    <name type="common">Capsicum pepper</name>
    <dbReference type="NCBI Taxonomy" id="4072"/>
    <lineage>
        <taxon>Eukaryota</taxon>
        <taxon>Viridiplantae</taxon>
        <taxon>Streptophyta</taxon>
        <taxon>Embryophyta</taxon>
        <taxon>Tracheophyta</taxon>
        <taxon>Spermatophyta</taxon>
        <taxon>Magnoliopsida</taxon>
        <taxon>eudicotyledons</taxon>
        <taxon>Gunneridae</taxon>
        <taxon>Pentapetalae</taxon>
        <taxon>asterids</taxon>
        <taxon>lamiids</taxon>
        <taxon>Solanales</taxon>
        <taxon>Solanaceae</taxon>
        <taxon>Solanoideae</taxon>
        <taxon>Capsiceae</taxon>
        <taxon>Capsicum</taxon>
    </lineage>
</organism>
<keyword evidence="2 4" id="KW-0863">Zinc-finger</keyword>
<proteinExistence type="predicted"/>
<dbReference type="GO" id="GO:0003676">
    <property type="term" value="F:nucleic acid binding"/>
    <property type="evidence" value="ECO:0007669"/>
    <property type="project" value="InterPro"/>
</dbReference>